<keyword evidence="4" id="KW-1185">Reference proteome</keyword>
<feature type="transmembrane region" description="Helical" evidence="2">
    <location>
        <begin position="60"/>
        <end position="76"/>
    </location>
</feature>
<proteinExistence type="predicted"/>
<evidence type="ECO:0000313" key="4">
    <source>
        <dbReference type="Proteomes" id="UP000033423"/>
    </source>
</evidence>
<evidence type="ECO:0000256" key="2">
    <source>
        <dbReference type="SAM" id="Phobius"/>
    </source>
</evidence>
<accession>A0A0F3H176</accession>
<comment type="caution">
    <text evidence="3">The sequence shown here is derived from an EMBL/GenBank/DDBJ whole genome shotgun (WGS) entry which is preliminary data.</text>
</comment>
<feature type="region of interest" description="Disordered" evidence="1">
    <location>
        <begin position="1"/>
        <end position="25"/>
    </location>
</feature>
<organism evidence="3 4">
    <name type="scientific">Candidatus Magnetobacterium bavaricum</name>
    <dbReference type="NCBI Taxonomy" id="29290"/>
    <lineage>
        <taxon>Bacteria</taxon>
        <taxon>Pseudomonadati</taxon>
        <taxon>Nitrospirota</taxon>
        <taxon>Thermodesulfovibrionia</taxon>
        <taxon>Thermodesulfovibrionales</taxon>
        <taxon>Candidatus Magnetobacteriaceae</taxon>
        <taxon>Candidatus Magnetobacterium</taxon>
    </lineage>
</organism>
<evidence type="ECO:0000256" key="1">
    <source>
        <dbReference type="SAM" id="MobiDB-lite"/>
    </source>
</evidence>
<keyword evidence="2" id="KW-1133">Transmembrane helix</keyword>
<evidence type="ECO:0000313" key="3">
    <source>
        <dbReference type="EMBL" id="KJU86698.1"/>
    </source>
</evidence>
<protein>
    <submittedName>
        <fullName evidence="3">Uncharacterized protein</fullName>
    </submittedName>
</protein>
<reference evidence="3 4" key="1">
    <citation type="submission" date="2015-02" db="EMBL/GenBank/DDBJ databases">
        <title>Single-cell genomics of uncultivated deep-branching MTB reveals a conserved set of magnetosome genes.</title>
        <authorList>
            <person name="Kolinko S."/>
            <person name="Richter M."/>
            <person name="Glockner F.O."/>
            <person name="Brachmann A."/>
            <person name="Schuler D."/>
        </authorList>
    </citation>
    <scope>NUCLEOTIDE SEQUENCE [LARGE SCALE GENOMIC DNA]</scope>
    <source>
        <strain evidence="3">TM-1</strain>
    </source>
</reference>
<dbReference type="Proteomes" id="UP000033423">
    <property type="component" value="Unassembled WGS sequence"/>
</dbReference>
<dbReference type="EMBL" id="LACI01000491">
    <property type="protein sequence ID" value="KJU86698.1"/>
    <property type="molecule type" value="Genomic_DNA"/>
</dbReference>
<keyword evidence="2" id="KW-0812">Transmembrane</keyword>
<sequence>MSGKWLKTKGSIDIDKRGSHGGLRDMGVPPAGSGYNFCYAKAAPKVAALRVSIPNANKEYIYPWLFPIIIGCYGFVKGKMYGQDRP</sequence>
<keyword evidence="2" id="KW-0472">Membrane</keyword>
<name>A0A0F3H176_9BACT</name>
<gene>
    <name evidence="3" type="ORF">MBAV_001113</name>
</gene>
<dbReference type="AlphaFoldDB" id="A0A0F3H176"/>